<dbReference type="Gene3D" id="1.25.40.10">
    <property type="entry name" value="Tetratricopeptide repeat domain"/>
    <property type="match status" value="2"/>
</dbReference>
<name>A0A8B7Y1K5_ACAPL</name>
<dbReference type="PROSITE" id="PS50089">
    <property type="entry name" value="ZF_RING_2"/>
    <property type="match status" value="2"/>
</dbReference>
<evidence type="ECO:0000256" key="6">
    <source>
        <dbReference type="SAM" id="MobiDB-lite"/>
    </source>
</evidence>
<dbReference type="RefSeq" id="XP_022086191.1">
    <property type="nucleotide sequence ID" value="XM_022230499.1"/>
</dbReference>
<dbReference type="Gene3D" id="2.30.130.40">
    <property type="entry name" value="LON domain-like"/>
    <property type="match status" value="1"/>
</dbReference>
<dbReference type="KEGG" id="aplc:110976855"/>
<evidence type="ECO:0000313" key="9">
    <source>
        <dbReference type="Proteomes" id="UP000694845"/>
    </source>
</evidence>
<dbReference type="Pfam" id="PF13923">
    <property type="entry name" value="zf-C3HC4_2"/>
    <property type="match status" value="1"/>
</dbReference>
<dbReference type="InterPro" id="IPR013083">
    <property type="entry name" value="Znf_RING/FYVE/PHD"/>
</dbReference>
<dbReference type="OrthoDB" id="264917at2759"/>
<dbReference type="SUPFAM" id="SSF57850">
    <property type="entry name" value="RING/U-box"/>
    <property type="match status" value="2"/>
</dbReference>
<dbReference type="InterPro" id="IPR019734">
    <property type="entry name" value="TPR_rpt"/>
</dbReference>
<feature type="repeat" description="TPR" evidence="5">
    <location>
        <begin position="175"/>
        <end position="208"/>
    </location>
</feature>
<organism evidence="9 10">
    <name type="scientific">Acanthaster planci</name>
    <name type="common">Crown-of-thorns starfish</name>
    <dbReference type="NCBI Taxonomy" id="133434"/>
    <lineage>
        <taxon>Eukaryota</taxon>
        <taxon>Metazoa</taxon>
        <taxon>Echinodermata</taxon>
        <taxon>Eleutherozoa</taxon>
        <taxon>Asterozoa</taxon>
        <taxon>Asteroidea</taxon>
        <taxon>Valvatacea</taxon>
        <taxon>Valvatida</taxon>
        <taxon>Acanthasteridae</taxon>
        <taxon>Acanthaster</taxon>
    </lineage>
</organism>
<feature type="domain" description="RING-type" evidence="7">
    <location>
        <begin position="106"/>
        <end position="143"/>
    </location>
</feature>
<dbReference type="Gene3D" id="3.30.40.10">
    <property type="entry name" value="Zinc/RING finger domain, C3HC4 (zinc finger)"/>
    <property type="match status" value="2"/>
</dbReference>
<gene>
    <name evidence="10 11" type="primary">LOC110976855</name>
</gene>
<reference evidence="10 11" key="1">
    <citation type="submission" date="2025-04" db="UniProtKB">
        <authorList>
            <consortium name="RefSeq"/>
        </authorList>
    </citation>
    <scope>IDENTIFICATION</scope>
</reference>
<protein>
    <submittedName>
        <fullName evidence="10 11">LON peptidase N-terminal domain and RING finger protein 3-like</fullName>
    </submittedName>
</protein>
<keyword evidence="1" id="KW-0479">Metal-binding</keyword>
<keyword evidence="5" id="KW-0802">TPR repeat</keyword>
<dbReference type="CDD" id="cd16514">
    <property type="entry name" value="RING-HC_LONFs_rpt2"/>
    <property type="match status" value="1"/>
</dbReference>
<dbReference type="Pfam" id="PF02190">
    <property type="entry name" value="LON_substr_bdg"/>
    <property type="match status" value="1"/>
</dbReference>
<dbReference type="SUPFAM" id="SSF88697">
    <property type="entry name" value="PUA domain-like"/>
    <property type="match status" value="1"/>
</dbReference>
<dbReference type="GO" id="GO:0061630">
    <property type="term" value="F:ubiquitin protein ligase activity"/>
    <property type="evidence" value="ECO:0007669"/>
    <property type="project" value="TreeGrafter"/>
</dbReference>
<dbReference type="PROSITE" id="PS50005">
    <property type="entry name" value="TPR"/>
    <property type="match status" value="2"/>
</dbReference>
<evidence type="ECO:0000313" key="11">
    <source>
        <dbReference type="RefSeq" id="XP_022086191.1"/>
    </source>
</evidence>
<keyword evidence="2 4" id="KW-0863">Zinc-finger</keyword>
<dbReference type="AlphaFoldDB" id="A0A8B7Y1K5"/>
<evidence type="ECO:0000256" key="4">
    <source>
        <dbReference type="PROSITE-ProRule" id="PRU00175"/>
    </source>
</evidence>
<evidence type="ECO:0000259" key="8">
    <source>
        <dbReference type="PROSITE" id="PS51787"/>
    </source>
</evidence>
<feature type="compositionally biased region" description="Polar residues" evidence="6">
    <location>
        <begin position="440"/>
        <end position="459"/>
    </location>
</feature>
<dbReference type="InterPro" id="IPR046336">
    <property type="entry name" value="Lon_prtase_N_sf"/>
</dbReference>
<accession>A0A8B7Y1K5</accession>
<feature type="domain" description="Lon N-terminal" evidence="8">
    <location>
        <begin position="626"/>
        <end position="842"/>
    </location>
</feature>
<dbReference type="InterPro" id="IPR001841">
    <property type="entry name" value="Znf_RING"/>
</dbReference>
<feature type="compositionally biased region" description="Basic and acidic residues" evidence="6">
    <location>
        <begin position="352"/>
        <end position="365"/>
    </location>
</feature>
<dbReference type="GeneID" id="110976855"/>
<dbReference type="SMART" id="SM00464">
    <property type="entry name" value="LON"/>
    <property type="match status" value="1"/>
</dbReference>
<dbReference type="GO" id="GO:0008270">
    <property type="term" value="F:zinc ion binding"/>
    <property type="evidence" value="ECO:0007669"/>
    <property type="project" value="UniProtKB-KW"/>
</dbReference>
<dbReference type="SMART" id="SM00184">
    <property type="entry name" value="RING"/>
    <property type="match status" value="2"/>
</dbReference>
<dbReference type="InterPro" id="IPR027370">
    <property type="entry name" value="Znf-RING_euk"/>
</dbReference>
<evidence type="ECO:0000256" key="5">
    <source>
        <dbReference type="PROSITE-ProRule" id="PRU00339"/>
    </source>
</evidence>
<feature type="domain" description="RING-type" evidence="7">
    <location>
        <begin position="547"/>
        <end position="585"/>
    </location>
</feature>
<dbReference type="Pfam" id="PF13181">
    <property type="entry name" value="TPR_8"/>
    <property type="match status" value="2"/>
</dbReference>
<dbReference type="OMA" id="NNCELAT"/>
<evidence type="ECO:0000256" key="3">
    <source>
        <dbReference type="ARBA" id="ARBA00022833"/>
    </source>
</evidence>
<dbReference type="PANTHER" id="PTHR23327">
    <property type="entry name" value="RING FINGER PROTEIN 127"/>
    <property type="match status" value="1"/>
</dbReference>
<dbReference type="Pfam" id="PF13445">
    <property type="entry name" value="zf-RING_UBOX"/>
    <property type="match status" value="1"/>
</dbReference>
<evidence type="ECO:0000259" key="7">
    <source>
        <dbReference type="PROSITE" id="PS50089"/>
    </source>
</evidence>
<dbReference type="CDD" id="cd16513">
    <property type="entry name" value="RING-HC_LONFs_rpt1"/>
    <property type="match status" value="1"/>
</dbReference>
<dbReference type="PANTHER" id="PTHR23327:SF42">
    <property type="entry name" value="LON PEPTIDASE N-TERMINAL DOMAIN AND RING FINGER PROTEIN C14F5.10C"/>
    <property type="match status" value="1"/>
</dbReference>
<evidence type="ECO:0000313" key="10">
    <source>
        <dbReference type="RefSeq" id="XP_022086190.1"/>
    </source>
</evidence>
<dbReference type="PROSITE" id="PS51787">
    <property type="entry name" value="LON_N"/>
    <property type="match status" value="1"/>
</dbReference>
<feature type="repeat" description="TPR" evidence="5">
    <location>
        <begin position="243"/>
        <end position="276"/>
    </location>
</feature>
<dbReference type="RefSeq" id="XP_022086190.1">
    <property type="nucleotide sequence ID" value="XM_022230498.1"/>
</dbReference>
<evidence type="ECO:0000256" key="1">
    <source>
        <dbReference type="ARBA" id="ARBA00022723"/>
    </source>
</evidence>
<feature type="compositionally biased region" description="Polar residues" evidence="6">
    <location>
        <begin position="378"/>
        <end position="394"/>
    </location>
</feature>
<sequence>MDLAKQAFSCNNCELATEIFDHLLHTHGPNMDWLIGRGDTYAQRGHMNEALGDYMHAFRLGEVVPDRLKGLVNALIASVAKKGNLEASIQQFRAKLREQPVDLLSCPACQALLYEPVTLPCGHTACRDCLLHSAEARTCTKCKVKHPQLVAGHTLRVNVVLGGLLEKYFPQETKARQLRVEGNKLYAKGKLQDAVQKYSDATKLVPQDHYVLSNRSHVYTGLKQYEEALKDAEAVCGLRPDWSKGYYRKGMALTGLQQQEEAMVAFLQSLILDPYSSSSRKSLEKVLHDLLSPVQPATIKCLELQRGYPRPLRSGASAGPGLFARGISDLAEEVALGLKAVNQLFVDCPTEETKEKFPDGGKKDAASISKIGGAGTESKLNTKTGVCTSENTRAPSAEVTPTFEAGTTPTLEAKLTPGSTSKSEAVASPGSLHAPKGAPTSGSTLASEATSTLESTPPSVATPPLDVSPTRQSPSHRKPGESACSWNRGEMSASEFLTMRKRKRCVSGSDTIMSPIRKVEFKFARVDVVRQTRAVPKEKIDKEDYECSLCFRLFLEPLTTPCGHTFCKVCLNRSLDYNNLCPLCKDSLAEYLAQRNNTVCEVVLHLLQKYLGEEYQEREEQHTKEMEAMARYVNDQMQCEVPIFVCTLAFPTIPCPLHIFEPRYRLMIRQTMDSGARQFGMCLPDDSNPEGHEDIGCMLEIQDVEHLPDGRSIIKTIGGRRFKVLSRGMRDGYNTAMVEFIKDVEVTGDEVAVVTALEMEVYQQAQSWFNSLPIFHQTRIIAHFGPTPAREDNPLACPQGPSWTWWLLAILPLSKRIQLTILAKPSLKDRLNALQRCLVRISGFQF</sequence>
<proteinExistence type="predicted"/>
<dbReference type="Proteomes" id="UP000694845">
    <property type="component" value="Unplaced"/>
</dbReference>
<dbReference type="GO" id="GO:0005737">
    <property type="term" value="C:cytoplasm"/>
    <property type="evidence" value="ECO:0007669"/>
    <property type="project" value="UniProtKB-ARBA"/>
</dbReference>
<dbReference type="SMART" id="SM00028">
    <property type="entry name" value="TPR"/>
    <property type="match status" value="4"/>
</dbReference>
<evidence type="ECO:0000256" key="2">
    <source>
        <dbReference type="ARBA" id="ARBA00022771"/>
    </source>
</evidence>
<feature type="region of interest" description="Disordered" evidence="6">
    <location>
        <begin position="352"/>
        <end position="485"/>
    </location>
</feature>
<dbReference type="PROSITE" id="PS00518">
    <property type="entry name" value="ZF_RING_1"/>
    <property type="match status" value="1"/>
</dbReference>
<dbReference type="InterPro" id="IPR011990">
    <property type="entry name" value="TPR-like_helical_dom_sf"/>
</dbReference>
<dbReference type="SUPFAM" id="SSF48452">
    <property type="entry name" value="TPR-like"/>
    <property type="match status" value="2"/>
</dbReference>
<keyword evidence="3" id="KW-0862">Zinc</keyword>
<dbReference type="InterPro" id="IPR003111">
    <property type="entry name" value="Lon_prtase_N"/>
</dbReference>
<dbReference type="InterPro" id="IPR015947">
    <property type="entry name" value="PUA-like_sf"/>
</dbReference>
<dbReference type="InterPro" id="IPR017907">
    <property type="entry name" value="Znf_RING_CS"/>
</dbReference>
<keyword evidence="9" id="KW-1185">Reference proteome</keyword>